<evidence type="ECO:0000256" key="6">
    <source>
        <dbReference type="ARBA" id="ARBA00022438"/>
    </source>
</evidence>
<dbReference type="Gene3D" id="2.60.40.1730">
    <property type="entry name" value="tricorn interacting facor f3 domain"/>
    <property type="match status" value="1"/>
</dbReference>
<proteinExistence type="inferred from homology"/>
<evidence type="ECO:0000256" key="2">
    <source>
        <dbReference type="ARBA" id="ARBA00001947"/>
    </source>
</evidence>
<evidence type="ECO:0000256" key="1">
    <source>
        <dbReference type="ARBA" id="ARBA00000098"/>
    </source>
</evidence>
<dbReference type="GO" id="GO:0008270">
    <property type="term" value="F:zinc ion binding"/>
    <property type="evidence" value="ECO:0007669"/>
    <property type="project" value="InterPro"/>
</dbReference>
<dbReference type="GO" id="GO:0043171">
    <property type="term" value="P:peptide catabolic process"/>
    <property type="evidence" value="ECO:0007669"/>
    <property type="project" value="TreeGrafter"/>
</dbReference>
<comment type="catalytic activity">
    <reaction evidence="1">
        <text>Release of an N-terminal amino acid, Xaa-|-Yaa- from a peptide, amide or arylamide. Xaa is preferably Ala, but may be most amino acids including Pro (slow action). When a terminal hydrophobic residue is followed by a prolyl residue, the two may be released as an intact Xaa-Pro dipeptide.</text>
        <dbReference type="EC" id="3.4.11.2"/>
    </reaction>
</comment>
<comment type="cofactor">
    <cofactor evidence="2">
        <name>Zn(2+)</name>
        <dbReference type="ChEBI" id="CHEBI:29105"/>
    </cofactor>
</comment>
<dbReference type="Pfam" id="PF17900">
    <property type="entry name" value="Peptidase_M1_N"/>
    <property type="match status" value="1"/>
</dbReference>
<evidence type="ECO:0000313" key="16">
    <source>
        <dbReference type="Proteomes" id="UP000187506"/>
    </source>
</evidence>
<dbReference type="GO" id="GO:0006508">
    <property type="term" value="P:proteolysis"/>
    <property type="evidence" value="ECO:0007669"/>
    <property type="project" value="UniProtKB-KW"/>
</dbReference>
<feature type="domain" description="Peptidase M1 membrane alanine aminopeptidase" evidence="13">
    <location>
        <begin position="230"/>
        <end position="430"/>
    </location>
</feature>
<keyword evidence="7" id="KW-0645">Protease</keyword>
<dbReference type="GO" id="GO:0070006">
    <property type="term" value="F:metalloaminopeptidase activity"/>
    <property type="evidence" value="ECO:0007669"/>
    <property type="project" value="TreeGrafter"/>
</dbReference>
<keyword evidence="9" id="KW-0378">Hydrolase</keyword>
<feature type="signal peptide" evidence="12">
    <location>
        <begin position="1"/>
        <end position="18"/>
    </location>
</feature>
<dbReference type="GO" id="GO:0005615">
    <property type="term" value="C:extracellular space"/>
    <property type="evidence" value="ECO:0007669"/>
    <property type="project" value="TreeGrafter"/>
</dbReference>
<dbReference type="SUPFAM" id="SSF55486">
    <property type="entry name" value="Metalloproteases ('zincins'), catalytic domain"/>
    <property type="match status" value="1"/>
</dbReference>
<dbReference type="GO" id="GO:0042277">
    <property type="term" value="F:peptide binding"/>
    <property type="evidence" value="ECO:0007669"/>
    <property type="project" value="TreeGrafter"/>
</dbReference>
<evidence type="ECO:0000256" key="3">
    <source>
        <dbReference type="ARBA" id="ARBA00010136"/>
    </source>
</evidence>
<dbReference type="GO" id="GO:0016285">
    <property type="term" value="F:alanyl aminopeptidase activity"/>
    <property type="evidence" value="ECO:0007669"/>
    <property type="project" value="UniProtKB-EC"/>
</dbReference>
<keyword evidence="11" id="KW-0482">Metalloprotease</keyword>
<dbReference type="PRINTS" id="PR00756">
    <property type="entry name" value="ALADIPTASE"/>
</dbReference>
<dbReference type="CDD" id="cd09603">
    <property type="entry name" value="M1_APN_like"/>
    <property type="match status" value="1"/>
</dbReference>
<dbReference type="Pfam" id="PF01433">
    <property type="entry name" value="Peptidase_M1"/>
    <property type="match status" value="1"/>
</dbReference>
<keyword evidence="10" id="KW-0862">Zinc</keyword>
<evidence type="ECO:0000256" key="9">
    <source>
        <dbReference type="ARBA" id="ARBA00022801"/>
    </source>
</evidence>
<dbReference type="Proteomes" id="UP000187506">
    <property type="component" value="Chromosome"/>
</dbReference>
<evidence type="ECO:0000256" key="5">
    <source>
        <dbReference type="ARBA" id="ARBA00015611"/>
    </source>
</evidence>
<evidence type="ECO:0000313" key="15">
    <source>
        <dbReference type="EMBL" id="APY01488.1"/>
    </source>
</evidence>
<dbReference type="RefSeq" id="WP_076734390.1">
    <property type="nucleotide sequence ID" value="NZ_CP019352.1"/>
</dbReference>
<evidence type="ECO:0000259" key="14">
    <source>
        <dbReference type="Pfam" id="PF17900"/>
    </source>
</evidence>
<keyword evidence="12" id="KW-0732">Signal</keyword>
<keyword evidence="8" id="KW-0479">Metal-binding</keyword>
<dbReference type="SUPFAM" id="SSF63737">
    <property type="entry name" value="Leukotriene A4 hydrolase N-terminal domain"/>
    <property type="match status" value="1"/>
</dbReference>
<dbReference type="EC" id="3.4.11.2" evidence="4"/>
<evidence type="ECO:0000256" key="8">
    <source>
        <dbReference type="ARBA" id="ARBA00022723"/>
    </source>
</evidence>
<protein>
    <recommendedName>
        <fullName evidence="5">Aminopeptidase N</fullName>
        <ecNumber evidence="4">3.4.11.2</ecNumber>
    </recommendedName>
</protein>
<feature type="chain" id="PRO_5042049913" description="Aminopeptidase N" evidence="12">
    <location>
        <begin position="19"/>
        <end position="683"/>
    </location>
</feature>
<dbReference type="AlphaFoldDB" id="A0AAC9LPS4"/>
<evidence type="ECO:0000256" key="4">
    <source>
        <dbReference type="ARBA" id="ARBA00012564"/>
    </source>
</evidence>
<name>A0AAC9LPS4_9FLAO</name>
<feature type="domain" description="Aminopeptidase N-like N-terminal" evidence="14">
    <location>
        <begin position="31"/>
        <end position="191"/>
    </location>
</feature>
<dbReference type="InterPro" id="IPR014782">
    <property type="entry name" value="Peptidase_M1_dom"/>
</dbReference>
<gene>
    <name evidence="15" type="ORF">BWR22_06950</name>
</gene>
<keyword evidence="6 15" id="KW-0031">Aminopeptidase</keyword>
<organism evidence="15 16">
    <name type="scientific">Lacinutrix venerupis</name>
    <dbReference type="NCBI Taxonomy" id="1486034"/>
    <lineage>
        <taxon>Bacteria</taxon>
        <taxon>Pseudomonadati</taxon>
        <taxon>Bacteroidota</taxon>
        <taxon>Flavobacteriia</taxon>
        <taxon>Flavobacteriales</taxon>
        <taxon>Flavobacteriaceae</taxon>
        <taxon>Lacinutrix</taxon>
    </lineage>
</organism>
<keyword evidence="16" id="KW-1185">Reference proteome</keyword>
<evidence type="ECO:0000259" key="13">
    <source>
        <dbReference type="Pfam" id="PF01433"/>
    </source>
</evidence>
<accession>A0AAC9LPS4</accession>
<dbReference type="PANTHER" id="PTHR11533:SF174">
    <property type="entry name" value="PUROMYCIN-SENSITIVE AMINOPEPTIDASE-RELATED"/>
    <property type="match status" value="1"/>
</dbReference>
<dbReference type="PANTHER" id="PTHR11533">
    <property type="entry name" value="PROTEASE M1 ZINC METALLOPROTEASE"/>
    <property type="match status" value="1"/>
</dbReference>
<dbReference type="KEGG" id="lvn:BWR22_06950"/>
<evidence type="ECO:0000256" key="12">
    <source>
        <dbReference type="SAM" id="SignalP"/>
    </source>
</evidence>
<dbReference type="InterPro" id="IPR050344">
    <property type="entry name" value="Peptidase_M1_aminopeptidases"/>
</dbReference>
<dbReference type="GO" id="GO:0005737">
    <property type="term" value="C:cytoplasm"/>
    <property type="evidence" value="ECO:0007669"/>
    <property type="project" value="TreeGrafter"/>
</dbReference>
<dbReference type="EMBL" id="CP019352">
    <property type="protein sequence ID" value="APY01488.1"/>
    <property type="molecule type" value="Genomic_DNA"/>
</dbReference>
<sequence length="683" mass="79515">MKQFLYLIIAFLFFSAEAQQTEIVDFKSVHAQLQLEPDSSLVRGNLKYSLLVLQNVDSIYLDAINMKFNAVKLNGKDITFINDLKKIWFKSEFKKDANYTIEFEYSTKPKKALYFVNRGEDNQIWTQGQGKYTSNWLPSLDDTNDKMEFDLSITYNNDYEVVANGKLINKAVGESTTTWHYDMQKPMSSYLVTLAIGKYNKKEITSKSGVPIELYYYPEDSAKVEPTYRYTKQMFDFLEEEIGVAYPWQNYKQVPVKDFLYSGMENTSLTIFSDDFMIDEISFVDKNYVNVNAHELAHQWFGNYVTATESKHHWLQEGFATYYALLAERDIFGDDYYYNTLYEYAKELINQQLADEATPLLDAKASSVTFYKKGAWALHMLNEKVGKKAFKTAVKNYLNKYAFKNVNTQDFLTEVEKVSGQNLEGFKKEWLLSKDLPIAKMRTSLKKNESIAFLETIEHTPYLSYRKNKDGFVPSSLVNDLPKGYYIERLAVLEEALKKPDYPTYGDLIEEAFSSNEIEVRQLLAKAIPDGFKEESETLLLDASYVTKEIALSNLWSKYPYERAKYLEATKDVIGFNNKNVRCLWLALALITKEYNPRLNTIYINELTSYTSPKYGFQTRENAFNYINKLQIFNVDSLLNLIDATSHHNWRFKSFARDLLKSLSEDENYKEIIVNLQEQLKEK</sequence>
<dbReference type="GO" id="GO:0016020">
    <property type="term" value="C:membrane"/>
    <property type="evidence" value="ECO:0007669"/>
    <property type="project" value="TreeGrafter"/>
</dbReference>
<dbReference type="Gene3D" id="1.10.390.10">
    <property type="entry name" value="Neutral Protease Domain 2"/>
    <property type="match status" value="1"/>
</dbReference>
<dbReference type="InterPro" id="IPR042097">
    <property type="entry name" value="Aminopeptidase_N-like_N_sf"/>
</dbReference>
<evidence type="ECO:0000256" key="11">
    <source>
        <dbReference type="ARBA" id="ARBA00023049"/>
    </source>
</evidence>
<dbReference type="InterPro" id="IPR045357">
    <property type="entry name" value="Aminopeptidase_N-like_N"/>
</dbReference>
<comment type="similarity">
    <text evidence="3">Belongs to the peptidase M1 family.</text>
</comment>
<dbReference type="InterPro" id="IPR027268">
    <property type="entry name" value="Peptidase_M4/M1_CTD_sf"/>
</dbReference>
<evidence type="ECO:0000256" key="7">
    <source>
        <dbReference type="ARBA" id="ARBA00022670"/>
    </source>
</evidence>
<reference evidence="15 16" key="1">
    <citation type="submission" date="2017-01" db="EMBL/GenBank/DDBJ databases">
        <title>Complete genome of Lacinutrix venerupis DOK2-8 isolated from seawater in Dokdo.</title>
        <authorList>
            <person name="Chi W.-J."/>
            <person name="Kim J.H."/>
        </authorList>
    </citation>
    <scope>NUCLEOTIDE SEQUENCE [LARGE SCALE GENOMIC DNA]</scope>
    <source>
        <strain evidence="15 16">DOK2-8</strain>
    </source>
</reference>
<dbReference type="InterPro" id="IPR001930">
    <property type="entry name" value="Peptidase_M1"/>
</dbReference>
<evidence type="ECO:0000256" key="10">
    <source>
        <dbReference type="ARBA" id="ARBA00022833"/>
    </source>
</evidence>